<reference evidence="4" key="1">
    <citation type="submission" date="2016-10" db="EMBL/GenBank/DDBJ databases">
        <authorList>
            <person name="Varghese N."/>
            <person name="Submissions S."/>
        </authorList>
    </citation>
    <scope>NUCLEOTIDE SEQUENCE [LARGE SCALE GENOMIC DNA]</scope>
    <source>
        <strain evidence="4">DUS833</strain>
    </source>
</reference>
<feature type="signal peptide" evidence="2">
    <location>
        <begin position="1"/>
        <end position="20"/>
    </location>
</feature>
<dbReference type="Proteomes" id="UP000199365">
    <property type="component" value="Unassembled WGS sequence"/>
</dbReference>
<organism evidence="3 4">
    <name type="scientific">Paraburkholderia tuberum</name>
    <dbReference type="NCBI Taxonomy" id="157910"/>
    <lineage>
        <taxon>Bacteria</taxon>
        <taxon>Pseudomonadati</taxon>
        <taxon>Pseudomonadota</taxon>
        <taxon>Betaproteobacteria</taxon>
        <taxon>Burkholderiales</taxon>
        <taxon>Burkholderiaceae</taxon>
        <taxon>Paraburkholderia</taxon>
    </lineage>
</organism>
<keyword evidence="2" id="KW-0732">Signal</keyword>
<feature type="compositionally biased region" description="Low complexity" evidence="1">
    <location>
        <begin position="85"/>
        <end position="162"/>
    </location>
</feature>
<dbReference type="STRING" id="157910.SAMN05445850_2205"/>
<dbReference type="EMBL" id="FNKX01000001">
    <property type="protein sequence ID" value="SDQ94320.1"/>
    <property type="molecule type" value="Genomic_DNA"/>
</dbReference>
<evidence type="ECO:0000313" key="3">
    <source>
        <dbReference type="EMBL" id="SDQ94320.1"/>
    </source>
</evidence>
<dbReference type="RefSeq" id="WP_090803261.1">
    <property type="nucleotide sequence ID" value="NZ_FNKX01000001.1"/>
</dbReference>
<gene>
    <name evidence="3" type="ORF">SAMN05445850_2205</name>
</gene>
<keyword evidence="4" id="KW-1185">Reference proteome</keyword>
<feature type="chain" id="PRO_5011679014" evidence="2">
    <location>
        <begin position="21"/>
        <end position="207"/>
    </location>
</feature>
<name>A0A1H1F085_9BURK</name>
<protein>
    <submittedName>
        <fullName evidence="3">Uncharacterized protein</fullName>
    </submittedName>
</protein>
<sequence length="207" mass="20621">MAFRTYTVLTLLVTSTAAFAWRPVTYPIRSQSPYERSIDNAMCYAEANRVTGVNMAHESQIPPRQPPAAKGASTGVPSKPPLPPSSFSATPLPWSASAPEAASAPLAGAQAPGGASSAKPVNEAAAGASAPGAPATAAANVPPNASAAATGPSANAAPGASDGAAASLQANAASNVKLPPLPAPEPPMTRYWAAYGACMQARGYVVQ</sequence>
<proteinExistence type="predicted"/>
<evidence type="ECO:0000256" key="2">
    <source>
        <dbReference type="SAM" id="SignalP"/>
    </source>
</evidence>
<accession>A0A1H1F085</accession>
<evidence type="ECO:0000313" key="4">
    <source>
        <dbReference type="Proteomes" id="UP000199365"/>
    </source>
</evidence>
<evidence type="ECO:0000256" key="1">
    <source>
        <dbReference type="SAM" id="MobiDB-lite"/>
    </source>
</evidence>
<dbReference type="AlphaFoldDB" id="A0A1H1F085"/>
<feature type="region of interest" description="Disordered" evidence="1">
    <location>
        <begin position="57"/>
        <end position="162"/>
    </location>
</feature>